<name>B2C6F8_9STRA</name>
<proteinExistence type="predicted"/>
<reference evidence="1" key="1">
    <citation type="journal article" date="2008" name="Plant Cell">
        <title>Conserved C-terminal motifs required for avirulence and suppression of cell death by Phytophthora sojae effector Avr1b.</title>
        <authorList>
            <person name="Dou D."/>
            <person name="Kale S.D."/>
            <person name="Wang X."/>
            <person name="Chen Y."/>
            <person name="Wang Q."/>
            <person name="Wang X."/>
            <person name="Jiang R.H."/>
            <person name="Arredondo F.D."/>
            <person name="Anderson R.G."/>
            <person name="Thakur P.B."/>
            <person name="McDowell J.M."/>
            <person name="Wang Y."/>
            <person name="Tyler B.M."/>
        </authorList>
    </citation>
    <scope>NUCLEOTIDE SEQUENCE</scope>
</reference>
<organism evidence="1">
    <name type="scientific">Hyaloperonospora parasitica</name>
    <dbReference type="NCBI Taxonomy" id="123356"/>
    <lineage>
        <taxon>Eukaryota</taxon>
        <taxon>Sar</taxon>
        <taxon>Stramenopiles</taxon>
        <taxon>Oomycota</taxon>
        <taxon>Peronosporomycetes</taxon>
        <taxon>Peronosporales</taxon>
        <taxon>Peronosporaceae</taxon>
        <taxon>Hyaloperonospora</taxon>
    </lineage>
</organism>
<dbReference type="AlphaFoldDB" id="B2C6F8"/>
<dbReference type="PHI-base" id="PHI:4752"/>
<evidence type="ECO:0000313" key="1">
    <source>
        <dbReference type="EMBL" id="ABZ10809.1"/>
    </source>
</evidence>
<protein>
    <submittedName>
        <fullName evidence="1">RXL96</fullName>
    </submittedName>
</protein>
<dbReference type="EMBL" id="EU282490">
    <property type="protein sequence ID" value="ABZ10809.1"/>
    <property type="molecule type" value="Genomic_DNA"/>
</dbReference>
<accession>B2C6F8</accession>
<sequence>MRFALITPMVLAFSSILMYVTHSNVVVATFQAQLRSSTGDLNGISPARLLGSYASVEEEERMPFALSAITEKIKSFVAKFVGFYRAKKWAMNAKSRDEVLDRFHPSIADIDSPYQLAQNFWDQLSRWNLEALMRYFKTMNQKDPEKSVVLVEALSTKYGVVPMAEVLLKARVSGNKFRAAVATEMLEHQLQSWYDSGKNVDEVFRLLDLQSDKDLASLRLQMLQDYINYFNKKKTTEHTLLGTLIKGFGSEAKLSPILAMAKAYPPRPGDLATRLQDEMVSGWVARGSSVEAVISSLQLSSEHFFRYEYRDALTTFIEKLSPARRKSADLNNVLRRSYNDDGRFANAIMRAKQDKDTEMIARRIEEWLFQRWWKEFGKDEEDVIDNIMAGGDVSLERASFIAKKFDTWHPPSSSS</sequence>